<dbReference type="SUPFAM" id="SSF49785">
    <property type="entry name" value="Galactose-binding domain-like"/>
    <property type="match status" value="1"/>
</dbReference>
<keyword evidence="2" id="KW-1133">Transmembrane helix</keyword>
<accession>A0ABZ1MSU5</accession>
<evidence type="ECO:0000313" key="3">
    <source>
        <dbReference type="EMBL" id="WTW30172.1"/>
    </source>
</evidence>
<keyword evidence="4" id="KW-1185">Reference proteome</keyword>
<dbReference type="NCBIfam" id="NF047619">
    <property type="entry name" value="NADase_discoid"/>
    <property type="match status" value="1"/>
</dbReference>
<feature type="region of interest" description="Disordered" evidence="1">
    <location>
        <begin position="30"/>
        <end position="242"/>
    </location>
</feature>
<dbReference type="InterPro" id="IPR057561">
    <property type="entry name" value="NADase_transloc"/>
</dbReference>
<feature type="transmembrane region" description="Helical" evidence="2">
    <location>
        <begin position="310"/>
        <end position="330"/>
    </location>
</feature>
<feature type="compositionally biased region" description="Pro residues" evidence="1">
    <location>
        <begin position="206"/>
        <end position="216"/>
    </location>
</feature>
<sequence>MTTPQNCADCGTRAEPGQSFCDACGAVLSWTDRPASGTGPRAEAARPSQPAPASEPAVPPRSSEHARAANGESGGGGAPSPEPGWDAFARPDGGAGLARTPRDRLGTGTGTATQQASARAAATPEAAPRHPDHHGTPDDHPAGPHTTADPGTTTPESPSPTTPPPDETAPTEPVPPATQTPHPADADADTHGMTDRARSLLIPVGDPEPQPDPHPSVTPVLPGRPEPQRPQAVRAPGQEHGMDGGAPCPWCATRNRPERHFCARCAMPMAGDGPAGPVRLPWWRRLGPFGSQEAPWAGDRPRLRRTFDRVLSWLGIVIVLSLLIVLVINIPQGIQATRDHFAKRAEVSPDRYAASRYFPGHKPDLAFDKLNDTWWGPGVSESGKGQWVEARFDQPTRLLDLIITPGVSIRPDKLRESALPHRVEATITGADGKKTTRQITLDQGAGPQRRAFRVGAVTAVRFTIESAHGISAKKQVAIAEIEFFGPSSANST</sequence>
<dbReference type="RefSeq" id="WP_189728050.1">
    <property type="nucleotide sequence ID" value="NZ_BMUK01000014.1"/>
</dbReference>
<keyword evidence="2" id="KW-0812">Transmembrane</keyword>
<feature type="compositionally biased region" description="Low complexity" evidence="1">
    <location>
        <begin position="110"/>
        <end position="126"/>
    </location>
</feature>
<dbReference type="EMBL" id="CP108341">
    <property type="protein sequence ID" value="WTW30172.1"/>
    <property type="molecule type" value="Genomic_DNA"/>
</dbReference>
<organism evidence="3 4">
    <name type="scientific">Streptomyces purpurascens</name>
    <dbReference type="NCBI Taxonomy" id="1924"/>
    <lineage>
        <taxon>Bacteria</taxon>
        <taxon>Bacillati</taxon>
        <taxon>Actinomycetota</taxon>
        <taxon>Actinomycetes</taxon>
        <taxon>Kitasatosporales</taxon>
        <taxon>Streptomycetaceae</taxon>
        <taxon>Streptomyces</taxon>
    </lineage>
</organism>
<feature type="compositionally biased region" description="Basic and acidic residues" evidence="1">
    <location>
        <begin position="184"/>
        <end position="198"/>
    </location>
</feature>
<gene>
    <name evidence="3" type="ORF">OHU35_30645</name>
</gene>
<proteinExistence type="predicted"/>
<dbReference type="InterPro" id="IPR053364">
    <property type="entry name" value="Fork-head_TF_regulator"/>
</dbReference>
<protein>
    <submittedName>
        <fullName evidence="3">Zinc ribbon domain-containing protein</fullName>
    </submittedName>
</protein>
<feature type="compositionally biased region" description="Pro residues" evidence="1">
    <location>
        <begin position="157"/>
        <end position="178"/>
    </location>
</feature>
<dbReference type="Proteomes" id="UP001621512">
    <property type="component" value="Chromosome"/>
</dbReference>
<reference evidence="3 4" key="1">
    <citation type="submission" date="2022-10" db="EMBL/GenBank/DDBJ databases">
        <title>The complete genomes of actinobacterial strains from the NBC collection.</title>
        <authorList>
            <person name="Joergensen T.S."/>
            <person name="Alvarez Arevalo M."/>
            <person name="Sterndorff E.B."/>
            <person name="Faurdal D."/>
            <person name="Vuksanovic O."/>
            <person name="Mourched A.-S."/>
            <person name="Charusanti P."/>
            <person name="Shaw S."/>
            <person name="Blin K."/>
            <person name="Weber T."/>
        </authorList>
    </citation>
    <scope>NUCLEOTIDE SEQUENCE [LARGE SCALE GENOMIC DNA]</scope>
    <source>
        <strain evidence="3 4">NBC_00017</strain>
    </source>
</reference>
<evidence type="ECO:0000256" key="2">
    <source>
        <dbReference type="SAM" id="Phobius"/>
    </source>
</evidence>
<dbReference type="InterPro" id="IPR008979">
    <property type="entry name" value="Galactose-bd-like_sf"/>
</dbReference>
<keyword evidence="2" id="KW-0472">Membrane</keyword>
<evidence type="ECO:0000313" key="4">
    <source>
        <dbReference type="Proteomes" id="UP001621512"/>
    </source>
</evidence>
<dbReference type="PANTHER" id="PTHR42746:SF2">
    <property type="entry name" value="DIADENOSINE 5',5'''-P1,P4-TETRAPHOSPHATE PHOSPHORYLASE 2-RELATED"/>
    <property type="match status" value="1"/>
</dbReference>
<dbReference type="Gene3D" id="2.60.120.260">
    <property type="entry name" value="Galactose-binding domain-like"/>
    <property type="match status" value="1"/>
</dbReference>
<evidence type="ECO:0000256" key="1">
    <source>
        <dbReference type="SAM" id="MobiDB-lite"/>
    </source>
</evidence>
<feature type="compositionally biased region" description="Basic and acidic residues" evidence="1">
    <location>
        <begin position="127"/>
        <end position="142"/>
    </location>
</feature>
<dbReference type="PANTHER" id="PTHR42746">
    <property type="entry name" value="DIADENOSINE 5',5'''-P1,P4-TETRAPHOSPHATE PHOSPHORYLASE"/>
    <property type="match status" value="1"/>
</dbReference>
<name>A0ABZ1MSU5_STREF</name>